<feature type="region of interest" description="Disordered" evidence="11">
    <location>
        <begin position="31"/>
        <end position="52"/>
    </location>
</feature>
<evidence type="ECO:0000256" key="4">
    <source>
        <dbReference type="ARBA" id="ARBA00022734"/>
    </source>
</evidence>
<keyword evidence="5" id="KW-0735">Signal-anchor</keyword>
<evidence type="ECO:0000259" key="12">
    <source>
        <dbReference type="SMART" id="SM00458"/>
    </source>
</evidence>
<keyword evidence="10" id="KW-0808">Transferase</keyword>
<dbReference type="EC" id="2.4.1.-" evidence="10"/>
<comment type="pathway">
    <text evidence="10">Protein modification; protein glycosylation.</text>
</comment>
<keyword evidence="4 10" id="KW-0430">Lectin</keyword>
<dbReference type="Pfam" id="PF00535">
    <property type="entry name" value="Glycos_transf_2"/>
    <property type="match status" value="1"/>
</dbReference>
<dbReference type="InterPro" id="IPR029044">
    <property type="entry name" value="Nucleotide-diphossugar_trans"/>
</dbReference>
<dbReference type="CDD" id="cd02510">
    <property type="entry name" value="pp-GalNAc-T"/>
    <property type="match status" value="1"/>
</dbReference>
<feature type="compositionally biased region" description="Polar residues" evidence="11">
    <location>
        <begin position="126"/>
        <end position="136"/>
    </location>
</feature>
<dbReference type="Gene3D" id="2.80.10.50">
    <property type="match status" value="1"/>
</dbReference>
<accession>A0ABM1A2V7</accession>
<evidence type="ECO:0000256" key="8">
    <source>
        <dbReference type="ARBA" id="ARBA00023136"/>
    </source>
</evidence>
<evidence type="ECO:0000256" key="2">
    <source>
        <dbReference type="ARBA" id="ARBA00005680"/>
    </source>
</evidence>
<dbReference type="SUPFAM" id="SSF50370">
    <property type="entry name" value="Ricin B-like lectins"/>
    <property type="match status" value="1"/>
</dbReference>
<dbReference type="PROSITE" id="PS50231">
    <property type="entry name" value="RICIN_B_LECTIN"/>
    <property type="match status" value="1"/>
</dbReference>
<comment type="cofactor">
    <cofactor evidence="10">
        <name>Mn(2+)</name>
        <dbReference type="ChEBI" id="CHEBI:29035"/>
    </cofactor>
</comment>
<keyword evidence="9 10" id="KW-1015">Disulfide bond</keyword>
<comment type="similarity">
    <text evidence="2 10">Belongs to the glycosyltransferase 2 family. GalNAc-T subfamily.</text>
</comment>
<sequence>MVRRKFRLLVLIAGIWLIGIVFYVTRAGDQDGRGSRVDSGPDGFNAPRRPRHEEKWETLGHDDTVVLVTEAPRIITGVNPRLMESREVQKEDVVQEEEGVVWTEFDEEKYVAKTRLRPGEDPYTRNKFNQKASDGTRSNRDVPDTRHLECRSKPWRHDLPDTSVIITFHNEARSALLRTIVSVFRKSPAHLLREIILVDDFSEDPSDGLELNKIHKVTVLRNEKRQGLIRSRVKGAAAAKGQVLTFLDSHCECNANWLEPLLERVAEDSRNVVSPIIDVISMDNFDYIGASADLKGGFDWNLVFKWDYMTAEERNRRRQDPISPIKTPMIAGGLFSIDKSWFNKIGQYDMQMDVWGGENLEISFRVWQCHGNLEIIPCSRVGHVFRKQHPYTFPGGSGQIFARNTKRAAEVWMDDYKQFYFAAVPSARHVNVGDISERLKLRETLQCKPFKWFLENVYPELKVPNSQDVAFGSIRQDSQCMDTMGHFADGTLGLYQCHNAGGNQEFSLSKEGQIKHLDLCLTLVGTKPGSVVKLFQCRHNNNLQVFSQTGSKDQLKHAKSNLCLDSSEWKTQGILANRCNGSPAQKWSFSLNKDR</sequence>
<evidence type="ECO:0000313" key="14">
    <source>
        <dbReference type="RefSeq" id="XP_012939723.1"/>
    </source>
</evidence>
<evidence type="ECO:0000256" key="7">
    <source>
        <dbReference type="ARBA" id="ARBA00023034"/>
    </source>
</evidence>
<feature type="region of interest" description="Disordered" evidence="11">
    <location>
        <begin position="121"/>
        <end position="147"/>
    </location>
</feature>
<evidence type="ECO:0000313" key="13">
    <source>
        <dbReference type="Proteomes" id="UP000694888"/>
    </source>
</evidence>
<dbReference type="RefSeq" id="XP_012939723.1">
    <property type="nucleotide sequence ID" value="XM_013084269.2"/>
</dbReference>
<feature type="domain" description="Ricin B lectin" evidence="12">
    <location>
        <begin position="468"/>
        <end position="590"/>
    </location>
</feature>
<dbReference type="PANTHER" id="PTHR11675:SF119">
    <property type="entry name" value="POLYPEPTIDE N-ACETYLGALACTOSAMINYLTRANSFERASE 2"/>
    <property type="match status" value="1"/>
</dbReference>
<dbReference type="InterPro" id="IPR001173">
    <property type="entry name" value="Glyco_trans_2-like"/>
</dbReference>
<evidence type="ECO:0000256" key="11">
    <source>
        <dbReference type="SAM" id="MobiDB-lite"/>
    </source>
</evidence>
<dbReference type="GeneID" id="101856906"/>
<organism evidence="13 14">
    <name type="scientific">Aplysia californica</name>
    <name type="common">California sea hare</name>
    <dbReference type="NCBI Taxonomy" id="6500"/>
    <lineage>
        <taxon>Eukaryota</taxon>
        <taxon>Metazoa</taxon>
        <taxon>Spiralia</taxon>
        <taxon>Lophotrochozoa</taxon>
        <taxon>Mollusca</taxon>
        <taxon>Gastropoda</taxon>
        <taxon>Heterobranchia</taxon>
        <taxon>Euthyneura</taxon>
        <taxon>Tectipleura</taxon>
        <taxon>Aplysiida</taxon>
        <taxon>Aplysioidea</taxon>
        <taxon>Aplysiidae</taxon>
        <taxon>Aplysia</taxon>
    </lineage>
</organism>
<evidence type="ECO:0000256" key="10">
    <source>
        <dbReference type="RuleBase" id="RU361242"/>
    </source>
</evidence>
<comment type="subcellular location">
    <subcellularLocation>
        <location evidence="1 10">Golgi apparatus membrane</location>
        <topology evidence="1 10">Single-pass type II membrane protein</topology>
    </subcellularLocation>
</comment>
<dbReference type="Proteomes" id="UP000694888">
    <property type="component" value="Unplaced"/>
</dbReference>
<dbReference type="CDD" id="cd23434">
    <property type="entry name" value="beta-trefoil_Ricin_GALNT2"/>
    <property type="match status" value="1"/>
</dbReference>
<evidence type="ECO:0000256" key="3">
    <source>
        <dbReference type="ARBA" id="ARBA00022692"/>
    </source>
</evidence>
<evidence type="ECO:0000256" key="5">
    <source>
        <dbReference type="ARBA" id="ARBA00022968"/>
    </source>
</evidence>
<feature type="compositionally biased region" description="Basic and acidic residues" evidence="11">
    <location>
        <begin position="137"/>
        <end position="147"/>
    </location>
</feature>
<evidence type="ECO:0000256" key="9">
    <source>
        <dbReference type="ARBA" id="ARBA00023157"/>
    </source>
</evidence>
<dbReference type="SMART" id="SM00458">
    <property type="entry name" value="RICIN"/>
    <property type="match status" value="1"/>
</dbReference>
<gene>
    <name evidence="14" type="primary">LOC101856906</name>
</gene>
<reference evidence="14" key="1">
    <citation type="submission" date="2025-08" db="UniProtKB">
        <authorList>
            <consortium name="RefSeq"/>
        </authorList>
    </citation>
    <scope>IDENTIFICATION</scope>
</reference>
<dbReference type="SUPFAM" id="SSF53448">
    <property type="entry name" value="Nucleotide-diphospho-sugar transferases"/>
    <property type="match status" value="1"/>
</dbReference>
<name>A0ABM1A2V7_APLCA</name>
<keyword evidence="13" id="KW-1185">Reference proteome</keyword>
<keyword evidence="6" id="KW-1133">Transmembrane helix</keyword>
<keyword evidence="3" id="KW-0812">Transmembrane</keyword>
<evidence type="ECO:0000256" key="6">
    <source>
        <dbReference type="ARBA" id="ARBA00022989"/>
    </source>
</evidence>
<protein>
    <recommendedName>
        <fullName evidence="10">Polypeptide N-acetylgalactosaminyltransferase</fullName>
        <ecNumber evidence="10">2.4.1.-</ecNumber>
    </recommendedName>
    <alternativeName>
        <fullName evidence="10">Protein-UDP acetylgalactosaminyltransferase</fullName>
    </alternativeName>
</protein>
<dbReference type="Pfam" id="PF00652">
    <property type="entry name" value="Ricin_B_lectin"/>
    <property type="match status" value="1"/>
</dbReference>
<keyword evidence="7 10" id="KW-0333">Golgi apparatus</keyword>
<dbReference type="InterPro" id="IPR035992">
    <property type="entry name" value="Ricin_B-like_lectins"/>
</dbReference>
<dbReference type="Gene3D" id="3.90.550.10">
    <property type="entry name" value="Spore Coat Polysaccharide Biosynthesis Protein SpsA, Chain A"/>
    <property type="match status" value="1"/>
</dbReference>
<dbReference type="InterPro" id="IPR045885">
    <property type="entry name" value="GalNAc-T"/>
</dbReference>
<evidence type="ECO:0000256" key="1">
    <source>
        <dbReference type="ARBA" id="ARBA00004323"/>
    </source>
</evidence>
<dbReference type="InterPro" id="IPR000772">
    <property type="entry name" value="Ricin_B_lectin"/>
</dbReference>
<dbReference type="PANTHER" id="PTHR11675">
    <property type="entry name" value="N-ACETYLGALACTOSAMINYLTRANSFERASE"/>
    <property type="match status" value="1"/>
</dbReference>
<keyword evidence="8" id="KW-0472">Membrane</keyword>
<proteinExistence type="inferred from homology"/>
<keyword evidence="10" id="KW-0328">Glycosyltransferase</keyword>
<keyword evidence="10" id="KW-0464">Manganese</keyword>